<evidence type="ECO:0000256" key="9">
    <source>
        <dbReference type="ARBA" id="ARBA00022909"/>
    </source>
</evidence>
<dbReference type="AlphaFoldDB" id="A0A975H7H3"/>
<dbReference type="CDD" id="cd00483">
    <property type="entry name" value="HPPK"/>
    <property type="match status" value="1"/>
</dbReference>
<dbReference type="PANTHER" id="PTHR43071">
    <property type="entry name" value="2-AMINO-4-HYDROXY-6-HYDROXYMETHYLDIHYDROPTERIDINE PYROPHOSPHOKINASE"/>
    <property type="match status" value="1"/>
</dbReference>
<evidence type="ECO:0000256" key="12">
    <source>
        <dbReference type="ARBA" id="ARBA00033413"/>
    </source>
</evidence>
<evidence type="ECO:0000256" key="10">
    <source>
        <dbReference type="ARBA" id="ARBA00029409"/>
    </source>
</evidence>
<sequence length="197" mass="20944">MRPARTAPPRPPKSAAAGAASRRPATAAHLQRPRRAAVIELFEREPVTAYVALGANLGDAAAALRQAIGALNQLPGTHVSAHSSLYRTAPVDATGPDYVNAAVQLSTRLTAPDLLNALQALEQAAGRQRPYRHAPRTLDLDLLLYGDARIDSPLLTVPHPRMWQRAFVLVPLHEIAPARVGPGALAAVVGQGVRRLD</sequence>
<evidence type="ECO:0000256" key="6">
    <source>
        <dbReference type="ARBA" id="ARBA00022741"/>
    </source>
</evidence>
<dbReference type="GO" id="GO:0005524">
    <property type="term" value="F:ATP binding"/>
    <property type="evidence" value="ECO:0007669"/>
    <property type="project" value="UniProtKB-KW"/>
</dbReference>
<comment type="pathway">
    <text evidence="1">Cofactor biosynthesis; tetrahydrofolate biosynthesis; 2-amino-4-hydroxy-6-hydroxymethyl-7,8-dihydropteridine diphosphate from 7,8-dihydroneopterin triphosphate: step 4/4.</text>
</comment>
<dbReference type="InterPro" id="IPR035907">
    <property type="entry name" value="Hppk_sf"/>
</dbReference>
<dbReference type="PANTHER" id="PTHR43071:SF1">
    <property type="entry name" value="2-AMINO-4-HYDROXY-6-HYDROXYMETHYLDIHYDROPTERIDINE PYROPHOSPHOKINASE"/>
    <property type="match status" value="1"/>
</dbReference>
<keyword evidence="6" id="KW-0547">Nucleotide-binding</keyword>
<dbReference type="PROSITE" id="PS00794">
    <property type="entry name" value="HPPK"/>
    <property type="match status" value="1"/>
</dbReference>
<keyword evidence="5 15" id="KW-0808">Transferase</keyword>
<evidence type="ECO:0000256" key="2">
    <source>
        <dbReference type="ARBA" id="ARBA00005810"/>
    </source>
</evidence>
<accession>A0A975H7H3</accession>
<evidence type="ECO:0000256" key="8">
    <source>
        <dbReference type="ARBA" id="ARBA00022840"/>
    </source>
</evidence>
<dbReference type="GO" id="GO:0046656">
    <property type="term" value="P:folic acid biosynthetic process"/>
    <property type="evidence" value="ECO:0007669"/>
    <property type="project" value="UniProtKB-KW"/>
</dbReference>
<organism evidence="15 16">
    <name type="scientific">Ottowia testudinis</name>
    <dbReference type="NCBI Taxonomy" id="2816950"/>
    <lineage>
        <taxon>Bacteria</taxon>
        <taxon>Pseudomonadati</taxon>
        <taxon>Pseudomonadota</taxon>
        <taxon>Betaproteobacteria</taxon>
        <taxon>Burkholderiales</taxon>
        <taxon>Comamonadaceae</taxon>
        <taxon>Ottowia</taxon>
    </lineage>
</organism>
<evidence type="ECO:0000256" key="4">
    <source>
        <dbReference type="ARBA" id="ARBA00016218"/>
    </source>
</evidence>
<dbReference type="InterPro" id="IPR000550">
    <property type="entry name" value="Hppk"/>
</dbReference>
<evidence type="ECO:0000256" key="13">
    <source>
        <dbReference type="SAM" id="MobiDB-lite"/>
    </source>
</evidence>
<evidence type="ECO:0000256" key="11">
    <source>
        <dbReference type="ARBA" id="ARBA00029766"/>
    </source>
</evidence>
<keyword evidence="16" id="KW-1185">Reference proteome</keyword>
<dbReference type="KEGG" id="otd:J1M35_09430"/>
<evidence type="ECO:0000313" key="16">
    <source>
        <dbReference type="Proteomes" id="UP000663903"/>
    </source>
</evidence>
<feature type="compositionally biased region" description="Low complexity" evidence="13">
    <location>
        <begin position="13"/>
        <end position="28"/>
    </location>
</feature>
<comment type="function">
    <text evidence="10">Catalyzes the transfer of pyrophosphate from adenosine triphosphate (ATP) to 6-hydroxymethyl-7,8-dihydropterin, an enzymatic step in folate biosynthesis pathway.</text>
</comment>
<protein>
    <recommendedName>
        <fullName evidence="4">2-amino-4-hydroxy-6-hydroxymethyldihydropteridine pyrophosphokinase</fullName>
        <ecNumber evidence="3">2.7.6.3</ecNumber>
    </recommendedName>
    <alternativeName>
        <fullName evidence="11">6-hydroxymethyl-7,8-dihydropterin pyrophosphokinase</fullName>
    </alternativeName>
    <alternativeName>
        <fullName evidence="12">7,8-dihydro-6-hydroxymethylpterin-pyrophosphokinase</fullName>
    </alternativeName>
</protein>
<evidence type="ECO:0000256" key="3">
    <source>
        <dbReference type="ARBA" id="ARBA00013253"/>
    </source>
</evidence>
<dbReference type="EMBL" id="CP071796">
    <property type="protein sequence ID" value="QTD47057.1"/>
    <property type="molecule type" value="Genomic_DNA"/>
</dbReference>
<evidence type="ECO:0000256" key="7">
    <source>
        <dbReference type="ARBA" id="ARBA00022777"/>
    </source>
</evidence>
<dbReference type="Proteomes" id="UP000663903">
    <property type="component" value="Chromosome"/>
</dbReference>
<dbReference type="GO" id="GO:0016301">
    <property type="term" value="F:kinase activity"/>
    <property type="evidence" value="ECO:0007669"/>
    <property type="project" value="UniProtKB-KW"/>
</dbReference>
<feature type="region of interest" description="Disordered" evidence="13">
    <location>
        <begin position="1"/>
        <end position="30"/>
    </location>
</feature>
<dbReference type="SUPFAM" id="SSF55083">
    <property type="entry name" value="6-hydroxymethyl-7,8-dihydropterin pyrophosphokinase, HPPK"/>
    <property type="match status" value="1"/>
</dbReference>
<proteinExistence type="inferred from homology"/>
<evidence type="ECO:0000256" key="5">
    <source>
        <dbReference type="ARBA" id="ARBA00022679"/>
    </source>
</evidence>
<keyword evidence="7" id="KW-0418">Kinase</keyword>
<keyword evidence="9" id="KW-0289">Folate biosynthesis</keyword>
<comment type="similarity">
    <text evidence="2">Belongs to the HPPK family.</text>
</comment>
<feature type="compositionally biased region" description="Pro residues" evidence="13">
    <location>
        <begin position="1"/>
        <end position="12"/>
    </location>
</feature>
<dbReference type="EC" id="2.7.6.3" evidence="3"/>
<evidence type="ECO:0000313" key="15">
    <source>
        <dbReference type="EMBL" id="QTD47057.1"/>
    </source>
</evidence>
<evidence type="ECO:0000259" key="14">
    <source>
        <dbReference type="PROSITE" id="PS00794"/>
    </source>
</evidence>
<name>A0A975H7H3_9BURK</name>
<keyword evidence="8" id="KW-0067">ATP-binding</keyword>
<feature type="domain" description="7,8-dihydro-6-hydroxymethylpterin-pyrophosphokinase" evidence="14">
    <location>
        <begin position="132"/>
        <end position="143"/>
    </location>
</feature>
<evidence type="ECO:0000256" key="1">
    <source>
        <dbReference type="ARBA" id="ARBA00005051"/>
    </source>
</evidence>
<dbReference type="Pfam" id="PF01288">
    <property type="entry name" value="HPPK"/>
    <property type="match status" value="1"/>
</dbReference>
<gene>
    <name evidence="15" type="primary">folK</name>
    <name evidence="15" type="ORF">J1M35_09430</name>
</gene>
<dbReference type="GO" id="GO:0003848">
    <property type="term" value="F:2-amino-4-hydroxy-6-hydroxymethyldihydropteridine diphosphokinase activity"/>
    <property type="evidence" value="ECO:0007669"/>
    <property type="project" value="UniProtKB-EC"/>
</dbReference>
<dbReference type="NCBIfam" id="TIGR01498">
    <property type="entry name" value="folK"/>
    <property type="match status" value="1"/>
</dbReference>
<reference evidence="15" key="1">
    <citation type="submission" date="2021-03" db="EMBL/GenBank/DDBJ databases">
        <title>Ottowia sp. 27C isolated from the cloaca of a Giant Asian pond turtle (Heosemys grandis).</title>
        <authorList>
            <person name="Spergser J."/>
            <person name="Busse H.-J."/>
        </authorList>
    </citation>
    <scope>NUCLEOTIDE SEQUENCE</scope>
    <source>
        <strain evidence="15">27C</strain>
    </source>
</reference>
<dbReference type="Gene3D" id="3.30.70.560">
    <property type="entry name" value="7,8-Dihydro-6-hydroxymethylpterin-pyrophosphokinase HPPK"/>
    <property type="match status" value="1"/>
</dbReference>